<feature type="compositionally biased region" description="Pro residues" evidence="1">
    <location>
        <begin position="59"/>
        <end position="72"/>
    </location>
</feature>
<dbReference type="Proteomes" id="UP000239560">
    <property type="component" value="Unassembled WGS sequence"/>
</dbReference>
<accession>A0A2T0AHC2</accession>
<dbReference type="EMBL" id="LCTV02000001">
    <property type="protein sequence ID" value="PRQ77408.1"/>
    <property type="molecule type" value="Genomic_DNA"/>
</dbReference>
<organism evidence="2 3">
    <name type="scientific">Rhodotorula toruloides</name>
    <name type="common">Yeast</name>
    <name type="synonym">Rhodosporidium toruloides</name>
    <dbReference type="NCBI Taxonomy" id="5286"/>
    <lineage>
        <taxon>Eukaryota</taxon>
        <taxon>Fungi</taxon>
        <taxon>Dikarya</taxon>
        <taxon>Basidiomycota</taxon>
        <taxon>Pucciniomycotina</taxon>
        <taxon>Microbotryomycetes</taxon>
        <taxon>Sporidiobolales</taxon>
        <taxon>Sporidiobolaceae</taxon>
        <taxon>Rhodotorula</taxon>
    </lineage>
</organism>
<evidence type="ECO:0000256" key="1">
    <source>
        <dbReference type="SAM" id="MobiDB-lite"/>
    </source>
</evidence>
<feature type="compositionally biased region" description="Basic and acidic residues" evidence="1">
    <location>
        <begin position="156"/>
        <end position="187"/>
    </location>
</feature>
<gene>
    <name evidence="2" type="ORF">AAT19DRAFT_8476</name>
</gene>
<dbReference type="AlphaFoldDB" id="A0A2T0AHC2"/>
<name>A0A2T0AHC2_RHOTO</name>
<proteinExistence type="predicted"/>
<reference evidence="2 3" key="1">
    <citation type="journal article" date="2018" name="Elife">
        <title>Functional genomics of lipid metabolism in the oleaginous yeast Rhodosporidium toruloides.</title>
        <authorList>
            <person name="Coradetti S.T."/>
            <person name="Pinel D."/>
            <person name="Geiselman G."/>
            <person name="Ito M."/>
            <person name="Mondo S."/>
            <person name="Reilly M.C."/>
            <person name="Cheng Y.F."/>
            <person name="Bauer S."/>
            <person name="Grigoriev I."/>
            <person name="Gladden J.M."/>
            <person name="Simmons B.A."/>
            <person name="Brem R."/>
            <person name="Arkin A.P."/>
            <person name="Skerker J.M."/>
        </authorList>
    </citation>
    <scope>NUCLEOTIDE SEQUENCE [LARGE SCALE GENOMIC DNA]</scope>
    <source>
        <strain evidence="2 3">NBRC 0880</strain>
    </source>
</reference>
<protein>
    <submittedName>
        <fullName evidence="2">Uncharacterized protein</fullName>
    </submittedName>
</protein>
<sequence>MLPSGFARSCAMQLDVLRAWRIECASVTGRRRQVGEGRATYRVWHPPASASAHSSACIPVPPTHPPPPAPLPRHPRQTPAHDTAFARRSSRPPSAAERLVAVLRPSLGLGSRGPLCAVLCRCGQMSRREREVQVMFGGKGGQRRTSRSCRQAIRTEARQRNDAVRERSRASREVEGRAPDPRSVPRVDEDDQKVQRVRVLAIGDWREE</sequence>
<evidence type="ECO:0000313" key="2">
    <source>
        <dbReference type="EMBL" id="PRQ77408.1"/>
    </source>
</evidence>
<feature type="region of interest" description="Disordered" evidence="1">
    <location>
        <begin position="52"/>
        <end position="94"/>
    </location>
</feature>
<feature type="region of interest" description="Disordered" evidence="1">
    <location>
        <begin position="156"/>
        <end position="191"/>
    </location>
</feature>
<comment type="caution">
    <text evidence="2">The sequence shown here is derived from an EMBL/GenBank/DDBJ whole genome shotgun (WGS) entry which is preliminary data.</text>
</comment>
<evidence type="ECO:0000313" key="3">
    <source>
        <dbReference type="Proteomes" id="UP000239560"/>
    </source>
</evidence>